<dbReference type="EMBL" id="BAAAVM010000085">
    <property type="protein sequence ID" value="GAA3156266.1"/>
    <property type="molecule type" value="Genomic_DNA"/>
</dbReference>
<comment type="caution">
    <text evidence="2">The sequence shown here is derived from an EMBL/GenBank/DDBJ whole genome shotgun (WGS) entry which is preliminary data.</text>
</comment>
<name>A0ABP6NRP2_9ACTN</name>
<gene>
    <name evidence="2" type="ORF">GCM10010521_50370</name>
</gene>
<dbReference type="Proteomes" id="UP001500893">
    <property type="component" value="Unassembled WGS sequence"/>
</dbReference>
<evidence type="ECO:0000313" key="3">
    <source>
        <dbReference type="Proteomes" id="UP001500893"/>
    </source>
</evidence>
<accession>A0ABP6NRP2</accession>
<protein>
    <submittedName>
        <fullName evidence="2">Uncharacterized protein</fullName>
    </submittedName>
</protein>
<proteinExistence type="predicted"/>
<evidence type="ECO:0000313" key="2">
    <source>
        <dbReference type="EMBL" id="GAA3156266.1"/>
    </source>
</evidence>
<evidence type="ECO:0000256" key="1">
    <source>
        <dbReference type="SAM" id="MobiDB-lite"/>
    </source>
</evidence>
<organism evidence="2 3">
    <name type="scientific">Streptomyces rameus</name>
    <dbReference type="NCBI Taxonomy" id="68261"/>
    <lineage>
        <taxon>Bacteria</taxon>
        <taxon>Bacillati</taxon>
        <taxon>Actinomycetota</taxon>
        <taxon>Actinomycetes</taxon>
        <taxon>Kitasatosporales</taxon>
        <taxon>Streptomycetaceae</taxon>
        <taxon>Streptomyces</taxon>
    </lineage>
</organism>
<feature type="compositionally biased region" description="Low complexity" evidence="1">
    <location>
        <begin position="27"/>
        <end position="47"/>
    </location>
</feature>
<feature type="region of interest" description="Disordered" evidence="1">
    <location>
        <begin position="23"/>
        <end position="56"/>
    </location>
</feature>
<sequence>MRVAQIDVEHMDTGRAARNLDVTPLVDTPDATRTASPASAPAGAASDKGSTGPEWHRLVYRPHVEGPHVRPVERTAVQHLGWLLGEGRVTEVADGRFRAT</sequence>
<reference evidence="3" key="1">
    <citation type="journal article" date="2019" name="Int. J. Syst. Evol. Microbiol.">
        <title>The Global Catalogue of Microorganisms (GCM) 10K type strain sequencing project: providing services to taxonomists for standard genome sequencing and annotation.</title>
        <authorList>
            <consortium name="The Broad Institute Genomics Platform"/>
            <consortium name="The Broad Institute Genome Sequencing Center for Infectious Disease"/>
            <person name="Wu L."/>
            <person name="Ma J."/>
        </authorList>
    </citation>
    <scope>NUCLEOTIDE SEQUENCE [LARGE SCALE GENOMIC DNA]</scope>
    <source>
        <strain evidence="3">JCM 11574</strain>
    </source>
</reference>
<keyword evidence="3" id="KW-1185">Reference proteome</keyword>